<organism evidence="1 2">
    <name type="scientific">Basidiobolus meristosporus CBS 931.73</name>
    <dbReference type="NCBI Taxonomy" id="1314790"/>
    <lineage>
        <taxon>Eukaryota</taxon>
        <taxon>Fungi</taxon>
        <taxon>Fungi incertae sedis</taxon>
        <taxon>Zoopagomycota</taxon>
        <taxon>Entomophthoromycotina</taxon>
        <taxon>Basidiobolomycetes</taxon>
        <taxon>Basidiobolales</taxon>
        <taxon>Basidiobolaceae</taxon>
        <taxon>Basidiobolus</taxon>
    </lineage>
</organism>
<evidence type="ECO:0000313" key="1">
    <source>
        <dbReference type="EMBL" id="ORY05733.1"/>
    </source>
</evidence>
<dbReference type="Proteomes" id="UP000193498">
    <property type="component" value="Unassembled WGS sequence"/>
</dbReference>
<evidence type="ECO:0000313" key="2">
    <source>
        <dbReference type="Proteomes" id="UP000193498"/>
    </source>
</evidence>
<name>A0A1Y1Z645_9FUNG</name>
<accession>A0A1Y1Z645</accession>
<keyword evidence="2" id="KW-1185">Reference proteome</keyword>
<comment type="caution">
    <text evidence="1">The sequence shown here is derived from an EMBL/GenBank/DDBJ whole genome shotgun (WGS) entry which is preliminary data.</text>
</comment>
<sequence length="89" mass="10423">MVKPLTKAIERVMVKPECFEQDETTLGSFNRQTVNDWRTFSQIIRSSWLFSISTHVYPVLAIQHHLGYSRLAPMYTQCWRYNTTLAILG</sequence>
<protein>
    <submittedName>
        <fullName evidence="1">Uncharacterized protein</fullName>
    </submittedName>
</protein>
<dbReference type="InParanoid" id="A0A1Y1Z645"/>
<gene>
    <name evidence="1" type="ORF">K493DRAFT_310831</name>
</gene>
<reference evidence="1 2" key="1">
    <citation type="submission" date="2016-07" db="EMBL/GenBank/DDBJ databases">
        <title>Pervasive Adenine N6-methylation of Active Genes in Fungi.</title>
        <authorList>
            <consortium name="DOE Joint Genome Institute"/>
            <person name="Mondo S.J."/>
            <person name="Dannebaum R.O."/>
            <person name="Kuo R.C."/>
            <person name="Labutti K."/>
            <person name="Haridas S."/>
            <person name="Kuo A."/>
            <person name="Salamov A."/>
            <person name="Ahrendt S.R."/>
            <person name="Lipzen A."/>
            <person name="Sullivan W."/>
            <person name="Andreopoulos W.B."/>
            <person name="Clum A."/>
            <person name="Lindquist E."/>
            <person name="Daum C."/>
            <person name="Ramamoorthy G.K."/>
            <person name="Gryganskyi A."/>
            <person name="Culley D."/>
            <person name="Magnuson J.K."/>
            <person name="James T.Y."/>
            <person name="O'Malley M.A."/>
            <person name="Stajich J.E."/>
            <person name="Spatafora J.W."/>
            <person name="Visel A."/>
            <person name="Grigoriev I.V."/>
        </authorList>
    </citation>
    <scope>NUCLEOTIDE SEQUENCE [LARGE SCALE GENOMIC DNA]</scope>
    <source>
        <strain evidence="1 2">CBS 931.73</strain>
    </source>
</reference>
<dbReference type="AlphaFoldDB" id="A0A1Y1Z645"/>
<dbReference type="EMBL" id="MCFE01000022">
    <property type="protein sequence ID" value="ORY05733.1"/>
    <property type="molecule type" value="Genomic_DNA"/>
</dbReference>
<proteinExistence type="predicted"/>